<dbReference type="RefSeq" id="XP_009780735.1">
    <property type="nucleotide sequence ID" value="XM_009782433.1"/>
</dbReference>
<gene>
    <name evidence="2" type="primary">LOC104229742</name>
</gene>
<keyword evidence="1" id="KW-1185">Reference proteome</keyword>
<evidence type="ECO:0000313" key="1">
    <source>
        <dbReference type="Proteomes" id="UP000189701"/>
    </source>
</evidence>
<proteinExistence type="predicted"/>
<dbReference type="Proteomes" id="UP000189701">
    <property type="component" value="Unplaced"/>
</dbReference>
<name>A0A1U7X2N7_NICSY</name>
<reference evidence="1" key="1">
    <citation type="journal article" date="2013" name="Genome Biol.">
        <title>Reference genomes and transcriptomes of Nicotiana sylvestris and Nicotiana tomentosiformis.</title>
        <authorList>
            <person name="Sierro N."/>
            <person name="Battey J.N."/>
            <person name="Ouadi S."/>
            <person name="Bovet L."/>
            <person name="Goepfert S."/>
            <person name="Bakaher N."/>
            <person name="Peitsch M.C."/>
            <person name="Ivanov N.V."/>
        </authorList>
    </citation>
    <scope>NUCLEOTIDE SEQUENCE [LARGE SCALE GENOMIC DNA]</scope>
</reference>
<accession>A0A1U7X2N7</accession>
<evidence type="ECO:0000313" key="2">
    <source>
        <dbReference type="RefSeq" id="XP_009780735.1"/>
    </source>
</evidence>
<organism evidence="1 2">
    <name type="scientific">Nicotiana sylvestris</name>
    <name type="common">Wood tobacco</name>
    <name type="synonym">South American tobacco</name>
    <dbReference type="NCBI Taxonomy" id="4096"/>
    <lineage>
        <taxon>Eukaryota</taxon>
        <taxon>Viridiplantae</taxon>
        <taxon>Streptophyta</taxon>
        <taxon>Embryophyta</taxon>
        <taxon>Tracheophyta</taxon>
        <taxon>Spermatophyta</taxon>
        <taxon>Magnoliopsida</taxon>
        <taxon>eudicotyledons</taxon>
        <taxon>Gunneridae</taxon>
        <taxon>Pentapetalae</taxon>
        <taxon>asterids</taxon>
        <taxon>lamiids</taxon>
        <taxon>Solanales</taxon>
        <taxon>Solanaceae</taxon>
        <taxon>Nicotianoideae</taxon>
        <taxon>Nicotianeae</taxon>
        <taxon>Nicotiana</taxon>
    </lineage>
</organism>
<sequence>MVADALSRKAKSMESLPFIPAVEKPLAKDVQALANRFIRLDISERSRVLAYIVSWLSLFERIKAHQYDYPHFFVLKDMMSQGGAMEVSVGDDGVFWLHGRVCVPNIDSLREMIHREAHSSQCSIHPGAIKMYHNLLRELILRKAHSSRYYIHPSAMKMYRNLNQHY</sequence>
<dbReference type="eggNOG" id="KOG0017">
    <property type="taxonomic scope" value="Eukaryota"/>
</dbReference>
<protein>
    <submittedName>
        <fullName evidence="2">Uncharacterized protein LOC104229742</fullName>
    </submittedName>
</protein>
<dbReference type="OrthoDB" id="1226522at2759"/>
<reference evidence="2" key="2">
    <citation type="submission" date="2025-08" db="UniProtKB">
        <authorList>
            <consortium name="RefSeq"/>
        </authorList>
    </citation>
    <scope>IDENTIFICATION</scope>
    <source>
        <tissue evidence="2">Leaf</tissue>
    </source>
</reference>
<dbReference type="AlphaFoldDB" id="A0A1U7X2N7"/>